<reference evidence="1" key="2">
    <citation type="submission" date="2025-09" db="UniProtKB">
        <authorList>
            <consortium name="EnsemblPlants"/>
        </authorList>
    </citation>
    <scope>IDENTIFICATION</scope>
</reference>
<reference evidence="1" key="1">
    <citation type="submission" date="2021-05" db="EMBL/GenBank/DDBJ databases">
        <authorList>
            <person name="Scholz U."/>
            <person name="Mascher M."/>
            <person name="Fiebig A."/>
        </authorList>
    </citation>
    <scope>NUCLEOTIDE SEQUENCE [LARGE SCALE GENOMIC DNA]</scope>
</reference>
<sequence>MPSRLVPSSSRSPTVVHCASSTPPTAQAQALAVTTSPKSLQPHAPVEILSALISPAPATPSAAASRGMTVLVDVDAAAATASQLVSNELKTPVHVPASASPDVSADAATPLFVPVNVPLLQAPGSTTPLPPKRRKKTLAGVSGFAGFPVQRSSPRLRAKERNLPMAKLAEKVLCQRLGIVGEGDQITEAKLLSPSSSTCLMAAFLTLLSLPCKLSFA</sequence>
<organism evidence="1 2">
    <name type="scientific">Avena sativa</name>
    <name type="common">Oat</name>
    <dbReference type="NCBI Taxonomy" id="4498"/>
    <lineage>
        <taxon>Eukaryota</taxon>
        <taxon>Viridiplantae</taxon>
        <taxon>Streptophyta</taxon>
        <taxon>Embryophyta</taxon>
        <taxon>Tracheophyta</taxon>
        <taxon>Spermatophyta</taxon>
        <taxon>Magnoliopsida</taxon>
        <taxon>Liliopsida</taxon>
        <taxon>Poales</taxon>
        <taxon>Poaceae</taxon>
        <taxon>BOP clade</taxon>
        <taxon>Pooideae</taxon>
        <taxon>Poodae</taxon>
        <taxon>Poeae</taxon>
        <taxon>Poeae Chloroplast Group 1 (Aveneae type)</taxon>
        <taxon>Aveninae</taxon>
        <taxon>Avena</taxon>
    </lineage>
</organism>
<name>A0ACD5YB20_AVESA</name>
<accession>A0ACD5YB20</accession>
<protein>
    <submittedName>
        <fullName evidence="1">Uncharacterized protein</fullName>
    </submittedName>
</protein>
<dbReference type="EnsemblPlants" id="AVESA.00010b.r2.5CG0929680.1">
    <property type="protein sequence ID" value="AVESA.00010b.r2.5CG0929680.1.CDS.1"/>
    <property type="gene ID" value="AVESA.00010b.r2.5CG0929680"/>
</dbReference>
<evidence type="ECO:0000313" key="1">
    <source>
        <dbReference type="EnsemblPlants" id="AVESA.00010b.r2.5CG0929680.1.CDS.1"/>
    </source>
</evidence>
<proteinExistence type="predicted"/>
<dbReference type="Proteomes" id="UP001732700">
    <property type="component" value="Chromosome 5C"/>
</dbReference>
<keyword evidence="2" id="KW-1185">Reference proteome</keyword>
<evidence type="ECO:0000313" key="2">
    <source>
        <dbReference type="Proteomes" id="UP001732700"/>
    </source>
</evidence>